<feature type="transmembrane region" description="Helical" evidence="1">
    <location>
        <begin position="6"/>
        <end position="28"/>
    </location>
</feature>
<evidence type="ECO:0000256" key="1">
    <source>
        <dbReference type="SAM" id="Phobius"/>
    </source>
</evidence>
<dbReference type="Pfam" id="PF05437">
    <property type="entry name" value="AzlD"/>
    <property type="match status" value="1"/>
</dbReference>
<dbReference type="EMBL" id="DSWI01000016">
    <property type="protein sequence ID" value="HFG20683.1"/>
    <property type="molecule type" value="Genomic_DNA"/>
</dbReference>
<gene>
    <name evidence="2" type="ORF">ENS82_08200</name>
</gene>
<dbReference type="RefSeq" id="WP_409656806.1">
    <property type="nucleotide sequence ID" value="NZ_JBKBUW010000034.1"/>
</dbReference>
<feature type="transmembrane region" description="Helical" evidence="1">
    <location>
        <begin position="73"/>
        <end position="103"/>
    </location>
</feature>
<feature type="transmembrane region" description="Helical" evidence="1">
    <location>
        <begin position="40"/>
        <end position="58"/>
    </location>
</feature>
<protein>
    <submittedName>
        <fullName evidence="2">AzlD domain-containing protein</fullName>
    </submittedName>
</protein>
<keyword evidence="1" id="KW-0472">Membrane</keyword>
<name>A0A7C3HX95_MEIRU</name>
<evidence type="ECO:0000313" key="2">
    <source>
        <dbReference type="EMBL" id="HFG20683.1"/>
    </source>
</evidence>
<proteinExistence type="predicted"/>
<keyword evidence="1" id="KW-1133">Transmembrane helix</keyword>
<sequence length="108" mass="11753">MSDIELWITLLGMTLIAFALRYVPLAMLERFSLPPSLQQALRYVPAATLAGLVLPALLAPKGQWALGLDNERLLAGIIAAVVAWRFKNILLTLLLGMAALWLLQGMGV</sequence>
<keyword evidence="1" id="KW-0812">Transmembrane</keyword>
<dbReference type="InterPro" id="IPR008407">
    <property type="entry name" value="Brnchd-chn_aa_trnsp_AzlD"/>
</dbReference>
<dbReference type="AlphaFoldDB" id="A0A7C3HX95"/>
<comment type="caution">
    <text evidence="2">The sequence shown here is derived from an EMBL/GenBank/DDBJ whole genome shotgun (WGS) entry which is preliminary data.</text>
</comment>
<accession>A0A7C3HX95</accession>
<reference evidence="2" key="1">
    <citation type="journal article" date="2020" name="mSystems">
        <title>Genome- and Community-Level Interaction Insights into Carbon Utilization and Element Cycling Functions of Hydrothermarchaeota in Hydrothermal Sediment.</title>
        <authorList>
            <person name="Zhou Z."/>
            <person name="Liu Y."/>
            <person name="Xu W."/>
            <person name="Pan J."/>
            <person name="Luo Z.H."/>
            <person name="Li M."/>
        </authorList>
    </citation>
    <scope>NUCLEOTIDE SEQUENCE [LARGE SCALE GENOMIC DNA]</scope>
    <source>
        <strain evidence="2">SpSt-524</strain>
    </source>
</reference>
<organism evidence="2">
    <name type="scientific">Meiothermus ruber</name>
    <dbReference type="NCBI Taxonomy" id="277"/>
    <lineage>
        <taxon>Bacteria</taxon>
        <taxon>Thermotogati</taxon>
        <taxon>Deinococcota</taxon>
        <taxon>Deinococci</taxon>
        <taxon>Thermales</taxon>
        <taxon>Thermaceae</taxon>
        <taxon>Meiothermus</taxon>
    </lineage>
</organism>